<keyword evidence="1" id="KW-0812">Transmembrane</keyword>
<protein>
    <recommendedName>
        <fullName evidence="2">G-protein coupled receptors family 2 profile 1 domain-containing protein</fullName>
    </recommendedName>
</protein>
<dbReference type="OMA" id="LEYIQIM"/>
<dbReference type="GeneID" id="111251478"/>
<evidence type="ECO:0000256" key="1">
    <source>
        <dbReference type="SAM" id="Phobius"/>
    </source>
</evidence>
<evidence type="ECO:0000313" key="4">
    <source>
        <dbReference type="Proteomes" id="UP000594260"/>
    </source>
</evidence>
<dbReference type="OrthoDB" id="6022368at2759"/>
<dbReference type="AlphaFoldDB" id="A0A7M7KHV4"/>
<feature type="domain" description="G-protein coupled receptors family 2 profile 1" evidence="2">
    <location>
        <begin position="45"/>
        <end position="103"/>
    </location>
</feature>
<dbReference type="PANTHER" id="PTHR45620">
    <property type="entry name" value="PDF RECEPTOR-LIKE PROTEIN-RELATED"/>
    <property type="match status" value="1"/>
</dbReference>
<dbReference type="GO" id="GO:0008528">
    <property type="term" value="F:G protein-coupled peptide receptor activity"/>
    <property type="evidence" value="ECO:0007669"/>
    <property type="project" value="TreeGrafter"/>
</dbReference>
<dbReference type="InterPro" id="IPR017983">
    <property type="entry name" value="GPCR_2_secretin-like_CS"/>
</dbReference>
<dbReference type="InterPro" id="IPR036445">
    <property type="entry name" value="GPCR_2_extracell_dom_sf"/>
</dbReference>
<dbReference type="SMART" id="SM00008">
    <property type="entry name" value="HormR"/>
    <property type="match status" value="1"/>
</dbReference>
<dbReference type="GO" id="GO:0007188">
    <property type="term" value="P:adenylate cyclase-modulating G protein-coupled receptor signaling pathway"/>
    <property type="evidence" value="ECO:0007669"/>
    <property type="project" value="TreeGrafter"/>
</dbReference>
<evidence type="ECO:0000259" key="2">
    <source>
        <dbReference type="PROSITE" id="PS50227"/>
    </source>
</evidence>
<keyword evidence="4" id="KW-1185">Reference proteome</keyword>
<name>A0A7M7KHV4_VARDE</name>
<proteinExistence type="predicted"/>
<dbReference type="InParanoid" id="A0A7M7KHV4"/>
<dbReference type="Pfam" id="PF02793">
    <property type="entry name" value="HRM"/>
    <property type="match status" value="1"/>
</dbReference>
<dbReference type="PROSITE" id="PS50227">
    <property type="entry name" value="G_PROTEIN_RECEP_F2_3"/>
    <property type="match status" value="1"/>
</dbReference>
<dbReference type="RefSeq" id="XP_022663812.1">
    <property type="nucleotide sequence ID" value="XM_022808077.1"/>
</dbReference>
<reference evidence="3" key="1">
    <citation type="submission" date="2021-01" db="UniProtKB">
        <authorList>
            <consortium name="EnsemblMetazoa"/>
        </authorList>
    </citation>
    <scope>IDENTIFICATION</scope>
</reference>
<dbReference type="InterPro" id="IPR050332">
    <property type="entry name" value="GPCR_2"/>
</dbReference>
<dbReference type="PROSITE" id="PS00649">
    <property type="entry name" value="G_PROTEIN_RECEP_F2_1"/>
    <property type="match status" value="1"/>
</dbReference>
<accession>A0A7M7KHV4</accession>
<dbReference type="GO" id="GO:0005886">
    <property type="term" value="C:plasma membrane"/>
    <property type="evidence" value="ECO:0007669"/>
    <property type="project" value="TreeGrafter"/>
</dbReference>
<dbReference type="SUPFAM" id="SSF111418">
    <property type="entry name" value="Hormone receptor domain"/>
    <property type="match status" value="1"/>
</dbReference>
<dbReference type="Proteomes" id="UP000594260">
    <property type="component" value="Unplaced"/>
</dbReference>
<organism evidence="3 4">
    <name type="scientific">Varroa destructor</name>
    <name type="common">Honeybee mite</name>
    <dbReference type="NCBI Taxonomy" id="109461"/>
    <lineage>
        <taxon>Eukaryota</taxon>
        <taxon>Metazoa</taxon>
        <taxon>Ecdysozoa</taxon>
        <taxon>Arthropoda</taxon>
        <taxon>Chelicerata</taxon>
        <taxon>Arachnida</taxon>
        <taxon>Acari</taxon>
        <taxon>Parasitiformes</taxon>
        <taxon>Mesostigmata</taxon>
        <taxon>Gamasina</taxon>
        <taxon>Dermanyssoidea</taxon>
        <taxon>Varroidae</taxon>
        <taxon>Varroa</taxon>
    </lineage>
</organism>
<sequence>MADLKDSNLELGNDSEIAQADFLLTLSSSPSFQWCNATEVLSGGCPAHFDGTLCWSPTPSGETLNLSCPGDLPHYSTHKFVFRTCSPEGTWQPAAYLGCFSDNYLEYIQIMSRSLRKIKRVSFIGYSTSLVLLIAAFILLVSLK</sequence>
<keyword evidence="1" id="KW-1133">Transmembrane helix</keyword>
<dbReference type="KEGG" id="vde:111251478"/>
<dbReference type="Gene3D" id="4.10.1240.10">
    <property type="entry name" value="GPCR, family 2, extracellular hormone receptor domain"/>
    <property type="match status" value="1"/>
</dbReference>
<feature type="transmembrane region" description="Helical" evidence="1">
    <location>
        <begin position="121"/>
        <end position="143"/>
    </location>
</feature>
<keyword evidence="1" id="KW-0472">Membrane</keyword>
<evidence type="ECO:0000313" key="3">
    <source>
        <dbReference type="EnsemblMetazoa" id="XP_022663812"/>
    </source>
</evidence>
<dbReference type="EnsemblMetazoa" id="XM_022808077">
    <property type="protein sequence ID" value="XP_022663812"/>
    <property type="gene ID" value="LOC111251478"/>
</dbReference>
<dbReference type="InterPro" id="IPR001879">
    <property type="entry name" value="GPCR_2_extracellular_dom"/>
</dbReference>